<dbReference type="InterPro" id="IPR012312">
    <property type="entry name" value="Hemerythrin-like"/>
</dbReference>
<gene>
    <name evidence="2" type="ORF">BBK14_14965</name>
</gene>
<sequence length="215" mass="23845">MARALIMDDLAGFVIAHAGMRREFGRLARVARAPRDAEHAALIEEQIALTTGVLHSHHAGEDRDLWPLLRLRAPEAAGELDALAAEHESVDPLLAAAADTAVALTERAQVLEALHDLINAHLDHEDTVVLPLMLDHLTLAEMEEIGRQALAEIGRRRAPAVFGWYSSGAHKELRTAALATVPPIPRFLFNRFWWPSYQRRFELLYGADEHALLSV</sequence>
<keyword evidence="3" id="KW-1185">Reference proteome</keyword>
<comment type="caution">
    <text evidence="2">The sequence shown here is derived from an EMBL/GenBank/DDBJ whole genome shotgun (WGS) entry which is preliminary data.</text>
</comment>
<reference evidence="3" key="1">
    <citation type="submission" date="2016-07" db="EMBL/GenBank/DDBJ databases">
        <title>Frankia sp. NRRL B-16219 Genome sequencing.</title>
        <authorList>
            <person name="Ghodhbane-Gtari F."/>
            <person name="Swanson E."/>
            <person name="Gueddou A."/>
            <person name="Louati M."/>
            <person name="Nouioui I."/>
            <person name="Hezbri K."/>
            <person name="Abebe-Akele F."/>
            <person name="Simpson S."/>
            <person name="Morris K."/>
            <person name="Thomas K."/>
            <person name="Gtari M."/>
            <person name="Tisa L.S."/>
        </authorList>
    </citation>
    <scope>NUCLEOTIDE SEQUENCE [LARGE SCALE GENOMIC DNA]</scope>
    <source>
        <strain evidence="3">NRRL B-16219</strain>
    </source>
</reference>
<evidence type="ECO:0000259" key="1">
    <source>
        <dbReference type="Pfam" id="PF01814"/>
    </source>
</evidence>
<proteinExistence type="predicted"/>
<dbReference type="Pfam" id="PF01814">
    <property type="entry name" value="Hemerythrin"/>
    <property type="match status" value="1"/>
</dbReference>
<dbReference type="Proteomes" id="UP000179769">
    <property type="component" value="Unassembled WGS sequence"/>
</dbReference>
<dbReference type="CDD" id="cd12108">
    <property type="entry name" value="Hr-like"/>
    <property type="match status" value="1"/>
</dbReference>
<dbReference type="OrthoDB" id="5197650at2"/>
<dbReference type="EMBL" id="MAXA01000125">
    <property type="protein sequence ID" value="OHV35524.1"/>
    <property type="molecule type" value="Genomic_DNA"/>
</dbReference>
<dbReference type="Gene3D" id="1.20.120.520">
    <property type="entry name" value="nmb1532 protein domain like"/>
    <property type="match status" value="1"/>
</dbReference>
<accession>A0A1S1QT06</accession>
<dbReference type="RefSeq" id="WP_071062098.1">
    <property type="nucleotide sequence ID" value="NZ_JBFLUH010000083.1"/>
</dbReference>
<evidence type="ECO:0000313" key="3">
    <source>
        <dbReference type="Proteomes" id="UP000179769"/>
    </source>
</evidence>
<protein>
    <submittedName>
        <fullName evidence="2">Hemerythrin</fullName>
    </submittedName>
</protein>
<feature type="domain" description="Hemerythrin-like" evidence="1">
    <location>
        <begin position="16"/>
        <end position="132"/>
    </location>
</feature>
<name>A0A1S1QT06_9ACTN</name>
<organism evidence="2 3">
    <name type="scientific">Parafrankia soli</name>
    <dbReference type="NCBI Taxonomy" id="2599596"/>
    <lineage>
        <taxon>Bacteria</taxon>
        <taxon>Bacillati</taxon>
        <taxon>Actinomycetota</taxon>
        <taxon>Actinomycetes</taxon>
        <taxon>Frankiales</taxon>
        <taxon>Frankiaceae</taxon>
        <taxon>Parafrankia</taxon>
    </lineage>
</organism>
<evidence type="ECO:0000313" key="2">
    <source>
        <dbReference type="EMBL" id="OHV35524.1"/>
    </source>
</evidence>
<dbReference type="AlphaFoldDB" id="A0A1S1QT06"/>